<dbReference type="InterPro" id="IPR013433">
    <property type="entry name" value="PHA_gran_rgn"/>
</dbReference>
<evidence type="ECO:0000313" key="1">
    <source>
        <dbReference type="EMBL" id="MBR7617914.1"/>
    </source>
</evidence>
<gene>
    <name evidence="1" type="ORF">JKL49_00815</name>
</gene>
<dbReference type="RefSeq" id="WP_215337517.1">
    <property type="nucleotide sequence ID" value="NZ_JAGSGD010000001.1"/>
</dbReference>
<sequence>MSKPITITIPHDLGAAVARQRIEEGFGKISQQFGEAAAKALTKTWTGDRMDFAVAAMGQQITGHLDVQEAAVLMTINLPNVLALLAGKIKGRVQKEGQLLLK</sequence>
<protein>
    <submittedName>
        <fullName evidence="1">Polyhydroxyalkanoic acid system family protein</fullName>
    </submittedName>
</protein>
<dbReference type="AlphaFoldDB" id="A0A941HTT9"/>
<accession>A0A941HTT9</accession>
<comment type="caution">
    <text evidence="1">The sequence shown here is derived from an EMBL/GenBank/DDBJ whole genome shotgun (WGS) entry which is preliminary data.</text>
</comment>
<reference evidence="1" key="1">
    <citation type="submission" date="2021-04" db="EMBL/GenBank/DDBJ databases">
        <title>Draft genome assembly of strain Phenylobacterium sp. 20VBR1 using MiniION and Illumina platforms.</title>
        <authorList>
            <person name="Thomas F.A."/>
            <person name="Krishnan K.P."/>
            <person name="Sinha R.K."/>
        </authorList>
    </citation>
    <scope>NUCLEOTIDE SEQUENCE</scope>
    <source>
        <strain evidence="1">20VBR1</strain>
    </source>
</reference>
<keyword evidence="2" id="KW-1185">Reference proteome</keyword>
<dbReference type="Pfam" id="PF09650">
    <property type="entry name" value="PHA_gran_rgn"/>
    <property type="match status" value="1"/>
</dbReference>
<organism evidence="1 2">
    <name type="scientific">Phenylobacterium glaciei</name>
    <dbReference type="NCBI Taxonomy" id="2803784"/>
    <lineage>
        <taxon>Bacteria</taxon>
        <taxon>Pseudomonadati</taxon>
        <taxon>Pseudomonadota</taxon>
        <taxon>Alphaproteobacteria</taxon>
        <taxon>Caulobacterales</taxon>
        <taxon>Caulobacteraceae</taxon>
        <taxon>Phenylobacterium</taxon>
    </lineage>
</organism>
<name>A0A941HTT9_9CAUL</name>
<dbReference type="EMBL" id="JAGSGD010000001">
    <property type="protein sequence ID" value="MBR7617914.1"/>
    <property type="molecule type" value="Genomic_DNA"/>
</dbReference>
<evidence type="ECO:0000313" key="2">
    <source>
        <dbReference type="Proteomes" id="UP000622580"/>
    </source>
</evidence>
<dbReference type="Proteomes" id="UP000622580">
    <property type="component" value="Unassembled WGS sequence"/>
</dbReference>
<proteinExistence type="predicted"/>